<sequence length="257" mass="28694">MSPLHLFAVLGVIAVPAFGWFGQHWSGATTVVVYWFENVTMCLLVIARIALHQRLNPKYGHFRYQGPGTRGSSNSTFLSGFALISLAFCAAHGVFLAVILGLLIHNRAPELAMIDLDWRSVGWGCLGVLAFLAMEFLTDLVNLRRWSFRDLECVANVGLGRIMVVHMTLLLGFAAIAATDAPGALFTVFVVLKSLAALSSVLPQWEPATPPRRLSNLMNRLPNVHPGERFEDYWVKDQANERQRQRRNEQPWKAARP</sequence>
<dbReference type="STRING" id="1782.AWC18_03780"/>
<dbReference type="EMBL" id="LQPI01000026">
    <property type="protein sequence ID" value="ORW23876.1"/>
    <property type="molecule type" value="Genomic_DNA"/>
</dbReference>
<gene>
    <name evidence="2" type="ORF">AWC18_03780</name>
</gene>
<feature type="transmembrane region" description="Helical" evidence="1">
    <location>
        <begin position="76"/>
        <end position="101"/>
    </location>
</feature>
<evidence type="ECO:0000313" key="3">
    <source>
        <dbReference type="Proteomes" id="UP000193108"/>
    </source>
</evidence>
<dbReference type="Proteomes" id="UP000193108">
    <property type="component" value="Unassembled WGS sequence"/>
</dbReference>
<protein>
    <submittedName>
        <fullName evidence="2">Uncharacterized protein</fullName>
    </submittedName>
</protein>
<dbReference type="Pfam" id="PF20108">
    <property type="entry name" value="DUF6498"/>
    <property type="match status" value="1"/>
</dbReference>
<evidence type="ECO:0000256" key="1">
    <source>
        <dbReference type="SAM" id="Phobius"/>
    </source>
</evidence>
<comment type="caution">
    <text evidence="2">The sequence shown here is derived from an EMBL/GenBank/DDBJ whole genome shotgun (WGS) entry which is preliminary data.</text>
</comment>
<keyword evidence="3" id="KW-1185">Reference proteome</keyword>
<keyword evidence="1" id="KW-1133">Transmembrane helix</keyword>
<accession>A0A1X1ZKL5</accession>
<organism evidence="2 3">
    <name type="scientific">Mycolicibacter nonchromogenicus</name>
    <name type="common">Mycobacterium nonchromogenicum</name>
    <dbReference type="NCBI Taxonomy" id="1782"/>
    <lineage>
        <taxon>Bacteria</taxon>
        <taxon>Bacillati</taxon>
        <taxon>Actinomycetota</taxon>
        <taxon>Actinomycetes</taxon>
        <taxon>Mycobacteriales</taxon>
        <taxon>Mycobacteriaceae</taxon>
        <taxon>Mycolicibacter</taxon>
    </lineage>
</organism>
<dbReference type="InterPro" id="IPR045466">
    <property type="entry name" value="DUF6498"/>
</dbReference>
<dbReference type="AlphaFoldDB" id="A0A1X1ZKL5"/>
<feature type="transmembrane region" description="Helical" evidence="1">
    <location>
        <begin position="121"/>
        <end position="141"/>
    </location>
</feature>
<keyword evidence="1" id="KW-0812">Transmembrane</keyword>
<proteinExistence type="predicted"/>
<name>A0A1X1ZKL5_MYCNO</name>
<keyword evidence="1" id="KW-0472">Membrane</keyword>
<evidence type="ECO:0000313" key="2">
    <source>
        <dbReference type="EMBL" id="ORW23876.1"/>
    </source>
</evidence>
<feature type="transmembrane region" description="Helical" evidence="1">
    <location>
        <begin position="35"/>
        <end position="55"/>
    </location>
</feature>
<reference evidence="2 3" key="1">
    <citation type="submission" date="2016-01" db="EMBL/GenBank/DDBJ databases">
        <title>The new phylogeny of the genus Mycobacterium.</title>
        <authorList>
            <person name="Tarcisio F."/>
            <person name="Conor M."/>
            <person name="Antonella G."/>
            <person name="Elisabetta G."/>
            <person name="Giulia F.S."/>
            <person name="Sara T."/>
            <person name="Anna F."/>
            <person name="Clotilde B."/>
            <person name="Roberto B."/>
            <person name="Veronica D.S."/>
            <person name="Fabio R."/>
            <person name="Monica P."/>
            <person name="Olivier J."/>
            <person name="Enrico T."/>
            <person name="Nicola S."/>
        </authorList>
    </citation>
    <scope>NUCLEOTIDE SEQUENCE [LARGE SCALE GENOMIC DNA]</scope>
    <source>
        <strain evidence="2 3">DSM 44164</strain>
    </source>
</reference>